<sequence length="96" mass="10837">MKPTRRPIFATFKIAINREECRLASLATARITDTLYVRFVVARLKAKRLAKDPKKCAAFNVLIKLALNDIVSHPLSVTATDTNTVRHGDGRDWNDE</sequence>
<gene>
    <name evidence="1" type="ORF">PANT111_90232</name>
</gene>
<dbReference type="EMBL" id="CABWMH010000056">
    <property type="protein sequence ID" value="VXC69501.1"/>
    <property type="molecule type" value="Genomic_DNA"/>
</dbReference>
<organism evidence="1 2">
    <name type="scientific">Pantoea brenneri</name>
    <dbReference type="NCBI Taxonomy" id="472694"/>
    <lineage>
        <taxon>Bacteria</taxon>
        <taxon>Pseudomonadati</taxon>
        <taxon>Pseudomonadota</taxon>
        <taxon>Gammaproteobacteria</taxon>
        <taxon>Enterobacterales</taxon>
        <taxon>Erwiniaceae</taxon>
        <taxon>Pantoea</taxon>
    </lineage>
</organism>
<protein>
    <submittedName>
        <fullName evidence="1">Uncharacterized protein</fullName>
    </submittedName>
</protein>
<evidence type="ECO:0000313" key="1">
    <source>
        <dbReference type="EMBL" id="VXC69501.1"/>
    </source>
</evidence>
<evidence type="ECO:0000313" key="2">
    <source>
        <dbReference type="Proteomes" id="UP000433737"/>
    </source>
</evidence>
<dbReference type="Proteomes" id="UP000433737">
    <property type="component" value="Unassembled WGS sequence"/>
</dbReference>
<accession>A0AAX3JE18</accession>
<comment type="caution">
    <text evidence="1">The sequence shown here is derived from an EMBL/GenBank/DDBJ whole genome shotgun (WGS) entry which is preliminary data.</text>
</comment>
<dbReference type="AlphaFoldDB" id="A0AAX3JE18"/>
<name>A0AAX3JE18_9GAMM</name>
<reference evidence="1 2" key="1">
    <citation type="submission" date="2019-10" db="EMBL/GenBank/DDBJ databases">
        <authorList>
            <person name="Karimi E."/>
        </authorList>
    </citation>
    <scope>NUCLEOTIDE SEQUENCE [LARGE SCALE GENOMIC DNA]</scope>
    <source>
        <strain evidence="1">Pantoea sp. 111</strain>
    </source>
</reference>
<proteinExistence type="predicted"/>